<dbReference type="InterPro" id="IPR029052">
    <property type="entry name" value="Metallo-depent_PP-like"/>
</dbReference>
<dbReference type="AlphaFoldDB" id="B2IFD5"/>
<keyword evidence="2" id="KW-0547">Nucleotide-binding</keyword>
<dbReference type="GO" id="GO:0016787">
    <property type="term" value="F:hydrolase activity"/>
    <property type="evidence" value="ECO:0007669"/>
    <property type="project" value="UniProtKB-KW"/>
</dbReference>
<dbReference type="eggNOG" id="COG0737">
    <property type="taxonomic scope" value="Bacteria"/>
</dbReference>
<evidence type="ECO:0000313" key="5">
    <source>
        <dbReference type="EMBL" id="ACB97035.1"/>
    </source>
</evidence>
<dbReference type="Proteomes" id="UP000001695">
    <property type="component" value="Chromosome"/>
</dbReference>
<comment type="similarity">
    <text evidence="2">Belongs to the 5'-nucleotidase family.</text>
</comment>
<dbReference type="EMBL" id="CP001016">
    <property type="protein sequence ID" value="ACB97035.1"/>
    <property type="molecule type" value="Genomic_DNA"/>
</dbReference>
<dbReference type="Gene3D" id="3.60.21.10">
    <property type="match status" value="1"/>
</dbReference>
<dbReference type="SUPFAM" id="SSF55816">
    <property type="entry name" value="5'-nucleotidase (syn. UDP-sugar hydrolase), C-terminal domain"/>
    <property type="match status" value="1"/>
</dbReference>
<dbReference type="HOGENOM" id="CLU_005854_7_2_5"/>
<keyword evidence="6" id="KW-1185">Reference proteome</keyword>
<evidence type="ECO:0000313" key="6">
    <source>
        <dbReference type="Proteomes" id="UP000001695"/>
    </source>
</evidence>
<accession>B2IFD5</accession>
<gene>
    <name evidence="5" type="ordered locus">Bind_3478</name>
</gene>
<feature type="domain" description="5'-Nucleotidase C-terminal" evidence="4">
    <location>
        <begin position="326"/>
        <end position="467"/>
    </location>
</feature>
<evidence type="ECO:0000259" key="3">
    <source>
        <dbReference type="Pfam" id="PF00149"/>
    </source>
</evidence>
<dbReference type="InterPro" id="IPR036907">
    <property type="entry name" value="5'-Nucleotdase_C_sf"/>
</dbReference>
<dbReference type="PRINTS" id="PR01607">
    <property type="entry name" value="APYRASEFAMLY"/>
</dbReference>
<dbReference type="InterPro" id="IPR004843">
    <property type="entry name" value="Calcineurin-like_PHP"/>
</dbReference>
<dbReference type="PANTHER" id="PTHR11575:SF48">
    <property type="entry name" value="5'-NUCLEOTIDASE"/>
    <property type="match status" value="1"/>
</dbReference>
<proteinExistence type="inferred from homology"/>
<evidence type="ECO:0000259" key="4">
    <source>
        <dbReference type="Pfam" id="PF02872"/>
    </source>
</evidence>
<name>B2IFD5_BEII9</name>
<evidence type="ECO:0000256" key="1">
    <source>
        <dbReference type="ARBA" id="ARBA00022729"/>
    </source>
</evidence>
<dbReference type="Pfam" id="PF00149">
    <property type="entry name" value="Metallophos"/>
    <property type="match status" value="1"/>
</dbReference>
<dbReference type="GO" id="GO:0000166">
    <property type="term" value="F:nucleotide binding"/>
    <property type="evidence" value="ECO:0007669"/>
    <property type="project" value="UniProtKB-KW"/>
</dbReference>
<organism evidence="5 6">
    <name type="scientific">Beijerinckia indica subsp. indica (strain ATCC 9039 / DSM 1715 / NCIMB 8712)</name>
    <dbReference type="NCBI Taxonomy" id="395963"/>
    <lineage>
        <taxon>Bacteria</taxon>
        <taxon>Pseudomonadati</taxon>
        <taxon>Pseudomonadota</taxon>
        <taxon>Alphaproteobacteria</taxon>
        <taxon>Hyphomicrobiales</taxon>
        <taxon>Beijerinckiaceae</taxon>
        <taxon>Beijerinckia</taxon>
    </lineage>
</organism>
<keyword evidence="2" id="KW-0378">Hydrolase</keyword>
<dbReference type="KEGG" id="bid:Bind_3478"/>
<feature type="chain" id="PRO_5005122696" evidence="2">
    <location>
        <begin position="25"/>
        <end position="508"/>
    </location>
</feature>
<dbReference type="GO" id="GO:0009166">
    <property type="term" value="P:nucleotide catabolic process"/>
    <property type="evidence" value="ECO:0007669"/>
    <property type="project" value="InterPro"/>
</dbReference>
<feature type="signal peptide" evidence="2">
    <location>
        <begin position="1"/>
        <end position="24"/>
    </location>
</feature>
<dbReference type="SUPFAM" id="SSF56300">
    <property type="entry name" value="Metallo-dependent phosphatases"/>
    <property type="match status" value="1"/>
</dbReference>
<dbReference type="OrthoDB" id="9803927at2"/>
<dbReference type="InterPro" id="IPR008334">
    <property type="entry name" value="5'-Nucleotdase_C"/>
</dbReference>
<sequence length="508" mass="54655">MIHLTRRQTLLSGLAAGTSLFAHASKAADHVTALTFLLVNDLYRIDADAQGRGGFARLTSVVKAERARAAARGAKLICVHAGDALSPSLLSSLDHGAHMITLLNEIGFDAFVPGNHEFDFGPDTYRQRMQEAHFPVLAANLREADGSALPGHENALTITLEGMRIALIGAAYEATPTVSQSGALLFSPTLATIADETRKARAQGADFVAAIVHADRATGRALMDMKGPDLILCGHNHDLHIDFDGRTAFMESAQDANYVLSVDLDLTKNATGLGWWPNFHVADTRQTQPDTDMEGKVQHLLANLAATLAADLARTQSPLDSRTQIVRGEECTIGNLFADAIRQRTGAEAALINGGGIRGNRLYPVDSMLTRKDILAELPFDNKTLVLPIEGKRLLLALENGLSRAEHPSGRFPHVSGLIVEADLTRPPGSRVQQVRINGDPLAPERIYQLATNDYLARGGDGYLMLAGRADITTDSGNRLIAQDVGDYLALKGQVAPQIEGRIVLRRS</sequence>
<feature type="domain" description="Calcineurin-like phosphoesterase" evidence="3">
    <location>
        <begin position="35"/>
        <end position="237"/>
    </location>
</feature>
<dbReference type="InterPro" id="IPR006179">
    <property type="entry name" value="5_nucleotidase/apyrase"/>
</dbReference>
<dbReference type="Pfam" id="PF02872">
    <property type="entry name" value="5_nucleotid_C"/>
    <property type="match status" value="1"/>
</dbReference>
<dbReference type="RefSeq" id="WP_012386383.1">
    <property type="nucleotide sequence ID" value="NC_010581.1"/>
</dbReference>
<dbReference type="Gene3D" id="3.90.780.10">
    <property type="entry name" value="5'-Nucleotidase, C-terminal domain"/>
    <property type="match status" value="1"/>
</dbReference>
<dbReference type="STRING" id="395963.Bind_3478"/>
<reference evidence="5 6" key="2">
    <citation type="journal article" date="2010" name="J. Bacteriol.">
        <title>Complete genome sequence of Beijerinckia indica subsp. indica.</title>
        <authorList>
            <person name="Tamas I."/>
            <person name="Dedysh S.N."/>
            <person name="Liesack W."/>
            <person name="Stott M.B."/>
            <person name="Alam M."/>
            <person name="Murrell J.C."/>
            <person name="Dunfield P.F."/>
        </authorList>
    </citation>
    <scope>NUCLEOTIDE SEQUENCE [LARGE SCALE GENOMIC DNA]</scope>
    <source>
        <strain evidence="6">ATCC 9039 / DSM 1715 / NCIMB 8712</strain>
    </source>
</reference>
<reference evidence="6" key="1">
    <citation type="submission" date="2008-03" db="EMBL/GenBank/DDBJ databases">
        <title>Complete sequence of chromosome of Beijerinckia indica subsp. indica ATCC 9039.</title>
        <authorList>
            <consortium name="US DOE Joint Genome Institute"/>
            <person name="Copeland A."/>
            <person name="Lucas S."/>
            <person name="Lapidus A."/>
            <person name="Glavina del Rio T."/>
            <person name="Dalin E."/>
            <person name="Tice H."/>
            <person name="Bruce D."/>
            <person name="Goodwin L."/>
            <person name="Pitluck S."/>
            <person name="LaButti K."/>
            <person name="Schmutz J."/>
            <person name="Larimer F."/>
            <person name="Land M."/>
            <person name="Hauser L."/>
            <person name="Kyrpides N."/>
            <person name="Mikhailova N."/>
            <person name="Dunfield P.F."/>
            <person name="Dedysh S.N."/>
            <person name="Liesack W."/>
            <person name="Saw J.H."/>
            <person name="Alam M."/>
            <person name="Chen Y."/>
            <person name="Murrell J.C."/>
            <person name="Richardson P."/>
        </authorList>
    </citation>
    <scope>NUCLEOTIDE SEQUENCE [LARGE SCALE GENOMIC DNA]</scope>
    <source>
        <strain evidence="6">ATCC 9039 / DSM 1715 / NCIMB 8712</strain>
    </source>
</reference>
<evidence type="ECO:0000256" key="2">
    <source>
        <dbReference type="RuleBase" id="RU362119"/>
    </source>
</evidence>
<protein>
    <submittedName>
        <fullName evidence="5">5'-Nucleotidase domain protein</fullName>
    </submittedName>
</protein>
<dbReference type="PANTHER" id="PTHR11575">
    <property type="entry name" value="5'-NUCLEOTIDASE-RELATED"/>
    <property type="match status" value="1"/>
</dbReference>
<keyword evidence="1 2" id="KW-0732">Signal</keyword>